<dbReference type="AlphaFoldDB" id="A0AAQ4DZ17"/>
<evidence type="ECO:0000313" key="2">
    <source>
        <dbReference type="EMBL" id="KAK8767707.1"/>
    </source>
</evidence>
<evidence type="ECO:0000256" key="1">
    <source>
        <dbReference type="SAM" id="MobiDB-lite"/>
    </source>
</evidence>
<dbReference type="EMBL" id="JARKHS020025105">
    <property type="protein sequence ID" value="KAK8767707.1"/>
    <property type="molecule type" value="Genomic_DNA"/>
</dbReference>
<proteinExistence type="predicted"/>
<feature type="region of interest" description="Disordered" evidence="1">
    <location>
        <begin position="88"/>
        <end position="114"/>
    </location>
</feature>
<feature type="compositionally biased region" description="Basic and acidic residues" evidence="1">
    <location>
        <begin position="1"/>
        <end position="16"/>
    </location>
</feature>
<comment type="caution">
    <text evidence="2">The sequence shown here is derived from an EMBL/GenBank/DDBJ whole genome shotgun (WGS) entry which is preliminary data.</text>
</comment>
<accession>A0AAQ4DZ17</accession>
<reference evidence="2 3" key="1">
    <citation type="journal article" date="2023" name="Arcadia Sci">
        <title>De novo assembly of a long-read Amblyomma americanum tick genome.</title>
        <authorList>
            <person name="Chou S."/>
            <person name="Poskanzer K.E."/>
            <person name="Rollins M."/>
            <person name="Thuy-Boun P.S."/>
        </authorList>
    </citation>
    <scope>NUCLEOTIDE SEQUENCE [LARGE SCALE GENOMIC DNA]</scope>
    <source>
        <strain evidence="2">F_SG_1</strain>
        <tissue evidence="2">Salivary glands</tissue>
    </source>
</reference>
<sequence>MPEEQRECNARRKEENSLGQQRRRQNPAALAQHARVKQRHPEQDASIGCMDAATILEPPAQRRNMRLPAVSLILTDCGRRRHLHLGDRAAGDPGLREQAVGVEAGAARSERGRL</sequence>
<organism evidence="2 3">
    <name type="scientific">Amblyomma americanum</name>
    <name type="common">Lone star tick</name>
    <dbReference type="NCBI Taxonomy" id="6943"/>
    <lineage>
        <taxon>Eukaryota</taxon>
        <taxon>Metazoa</taxon>
        <taxon>Ecdysozoa</taxon>
        <taxon>Arthropoda</taxon>
        <taxon>Chelicerata</taxon>
        <taxon>Arachnida</taxon>
        <taxon>Acari</taxon>
        <taxon>Parasitiformes</taxon>
        <taxon>Ixodida</taxon>
        <taxon>Ixodoidea</taxon>
        <taxon>Ixodidae</taxon>
        <taxon>Amblyomminae</taxon>
        <taxon>Amblyomma</taxon>
    </lineage>
</organism>
<name>A0AAQ4DZ17_AMBAM</name>
<dbReference type="Proteomes" id="UP001321473">
    <property type="component" value="Unassembled WGS sequence"/>
</dbReference>
<keyword evidence="3" id="KW-1185">Reference proteome</keyword>
<protein>
    <submittedName>
        <fullName evidence="2">Uncharacterized protein</fullName>
    </submittedName>
</protein>
<evidence type="ECO:0000313" key="3">
    <source>
        <dbReference type="Proteomes" id="UP001321473"/>
    </source>
</evidence>
<feature type="region of interest" description="Disordered" evidence="1">
    <location>
        <begin position="1"/>
        <end position="45"/>
    </location>
</feature>
<gene>
    <name evidence="2" type="ORF">V5799_005516</name>
</gene>